<feature type="region of interest" description="Disordered" evidence="11">
    <location>
        <begin position="484"/>
        <end position="504"/>
    </location>
</feature>
<keyword evidence="4 12" id="KW-0812">Transmembrane</keyword>
<keyword evidence="6" id="KW-0677">Repeat</keyword>
<evidence type="ECO:0000256" key="8">
    <source>
        <dbReference type="ARBA" id="ARBA00023136"/>
    </source>
</evidence>
<dbReference type="Proteomes" id="UP000440578">
    <property type="component" value="Unassembled WGS sequence"/>
</dbReference>
<evidence type="ECO:0000256" key="6">
    <source>
        <dbReference type="ARBA" id="ARBA00022737"/>
    </source>
</evidence>
<dbReference type="Pfam" id="PF13855">
    <property type="entry name" value="LRR_8"/>
    <property type="match status" value="1"/>
</dbReference>
<proteinExistence type="inferred from homology"/>
<comment type="subcellular location">
    <subcellularLocation>
        <location evidence="1">Membrane</location>
        <topology evidence="1">Single-pass membrane protein</topology>
    </subcellularLocation>
</comment>
<dbReference type="InterPro" id="IPR003591">
    <property type="entry name" value="Leu-rich_rpt_typical-subtyp"/>
</dbReference>
<evidence type="ECO:0000256" key="3">
    <source>
        <dbReference type="ARBA" id="ARBA00022614"/>
    </source>
</evidence>
<dbReference type="GO" id="GO:0007165">
    <property type="term" value="P:signal transduction"/>
    <property type="evidence" value="ECO:0007669"/>
    <property type="project" value="InterPro"/>
</dbReference>
<dbReference type="InterPro" id="IPR032675">
    <property type="entry name" value="LRR_dom_sf"/>
</dbReference>
<dbReference type="GO" id="GO:0005886">
    <property type="term" value="C:plasma membrane"/>
    <property type="evidence" value="ECO:0007669"/>
    <property type="project" value="TreeGrafter"/>
</dbReference>
<evidence type="ECO:0000256" key="10">
    <source>
        <dbReference type="ARBA" id="ARBA00023180"/>
    </source>
</evidence>
<accession>A0A6A4VGR8</accession>
<dbReference type="PROSITE" id="PS50104">
    <property type="entry name" value="TIR"/>
    <property type="match status" value="1"/>
</dbReference>
<reference evidence="14 15" key="1">
    <citation type="submission" date="2019-07" db="EMBL/GenBank/DDBJ databases">
        <title>Draft genome assembly of a fouling barnacle, Amphibalanus amphitrite (Darwin, 1854): The first reference genome for Thecostraca.</title>
        <authorList>
            <person name="Kim W."/>
        </authorList>
    </citation>
    <scope>NUCLEOTIDE SEQUENCE [LARGE SCALE GENOMIC DNA]</scope>
    <source>
        <strain evidence="14">SNU_AA5</strain>
        <tissue evidence="14">Soma without cirri and trophi</tissue>
    </source>
</reference>
<dbReference type="InterPro" id="IPR035897">
    <property type="entry name" value="Toll_tir_struct_dom_sf"/>
</dbReference>
<keyword evidence="3" id="KW-0433">Leucine-rich repeat</keyword>
<evidence type="ECO:0000256" key="7">
    <source>
        <dbReference type="ARBA" id="ARBA00022989"/>
    </source>
</evidence>
<feature type="domain" description="TIR" evidence="13">
    <location>
        <begin position="310"/>
        <end position="441"/>
    </location>
</feature>
<dbReference type="AlphaFoldDB" id="A0A6A4VGR8"/>
<dbReference type="SMART" id="SM00255">
    <property type="entry name" value="TIR"/>
    <property type="match status" value="1"/>
</dbReference>
<keyword evidence="15" id="KW-1185">Reference proteome</keyword>
<evidence type="ECO:0000256" key="9">
    <source>
        <dbReference type="ARBA" id="ARBA00023170"/>
    </source>
</evidence>
<gene>
    <name evidence="14" type="primary">Toll-6_0</name>
    <name evidence="14" type="ORF">FJT64_011017</name>
</gene>
<dbReference type="InterPro" id="IPR000157">
    <property type="entry name" value="TIR_dom"/>
</dbReference>
<evidence type="ECO:0000256" key="12">
    <source>
        <dbReference type="SAM" id="Phobius"/>
    </source>
</evidence>
<dbReference type="SMART" id="SM00369">
    <property type="entry name" value="LRR_TYP"/>
    <property type="match status" value="3"/>
</dbReference>
<dbReference type="PANTHER" id="PTHR24365:SF541">
    <property type="entry name" value="PROTEIN TOLL-RELATED"/>
    <property type="match status" value="1"/>
</dbReference>
<dbReference type="PANTHER" id="PTHR24365">
    <property type="entry name" value="TOLL-LIKE RECEPTOR"/>
    <property type="match status" value="1"/>
</dbReference>
<evidence type="ECO:0000256" key="2">
    <source>
        <dbReference type="ARBA" id="ARBA00009634"/>
    </source>
</evidence>
<organism evidence="14 15">
    <name type="scientific">Amphibalanus amphitrite</name>
    <name type="common">Striped barnacle</name>
    <name type="synonym">Balanus amphitrite</name>
    <dbReference type="NCBI Taxonomy" id="1232801"/>
    <lineage>
        <taxon>Eukaryota</taxon>
        <taxon>Metazoa</taxon>
        <taxon>Ecdysozoa</taxon>
        <taxon>Arthropoda</taxon>
        <taxon>Crustacea</taxon>
        <taxon>Multicrustacea</taxon>
        <taxon>Cirripedia</taxon>
        <taxon>Thoracica</taxon>
        <taxon>Thoracicalcarea</taxon>
        <taxon>Balanomorpha</taxon>
        <taxon>Balanoidea</taxon>
        <taxon>Balanidae</taxon>
        <taxon>Amphibalaninae</taxon>
        <taxon>Amphibalanus</taxon>
    </lineage>
</organism>
<comment type="similarity">
    <text evidence="2">Belongs to the Toll-like receptor family.</text>
</comment>
<dbReference type="GO" id="GO:0038023">
    <property type="term" value="F:signaling receptor activity"/>
    <property type="evidence" value="ECO:0007669"/>
    <property type="project" value="TreeGrafter"/>
</dbReference>
<dbReference type="Gene3D" id="3.80.10.10">
    <property type="entry name" value="Ribonuclease Inhibitor"/>
    <property type="match status" value="1"/>
</dbReference>
<dbReference type="Gene3D" id="3.40.50.10140">
    <property type="entry name" value="Toll/interleukin-1 receptor homology (TIR) domain"/>
    <property type="match status" value="1"/>
</dbReference>
<dbReference type="SUPFAM" id="SSF52200">
    <property type="entry name" value="Toll/Interleukin receptor TIR domain"/>
    <property type="match status" value="1"/>
</dbReference>
<dbReference type="SUPFAM" id="SSF52058">
    <property type="entry name" value="L domain-like"/>
    <property type="match status" value="1"/>
</dbReference>
<dbReference type="Pfam" id="PF13676">
    <property type="entry name" value="TIR_2"/>
    <property type="match status" value="1"/>
</dbReference>
<protein>
    <submittedName>
        <fullName evidence="14">Toll-like receptor 6</fullName>
    </submittedName>
</protein>
<keyword evidence="7 12" id="KW-1133">Transmembrane helix</keyword>
<dbReference type="PROSITE" id="PS51450">
    <property type="entry name" value="LRR"/>
    <property type="match status" value="2"/>
</dbReference>
<evidence type="ECO:0000259" key="13">
    <source>
        <dbReference type="PROSITE" id="PS50104"/>
    </source>
</evidence>
<evidence type="ECO:0000256" key="11">
    <source>
        <dbReference type="SAM" id="MobiDB-lite"/>
    </source>
</evidence>
<comment type="caution">
    <text evidence="14">The sequence shown here is derived from an EMBL/GenBank/DDBJ whole genome shotgun (WGS) entry which is preliminary data.</text>
</comment>
<sequence length="641" mass="71680">MSRSMFLCQYETHCFALCFCCEFDACDCEMACPEGCSCFNDHLWSVNRVDCSHQNHSQIPQPMPMDATDVFLDGNAIASLGNHVLIGRKFMQRLYLNNSDIDAVDNKTFNGLTGLQELHLQHNRIHTLVGYEFEDLSSLRLLYLHHNQIAWLNSSVFQPLQQLQELTLHHNQLTELDHWPFQSNQALSLLTLSENPWSCGCSHLRQLGDWLRAAADRVPDANAVTCYDPMVSAVGPPLLEGPQEDCRRLPTAVLSQRRDVYVSLSLFAVLSASALLLLAACLFLFRRQIRYLLFTELNVRLGEADDSEGSMFDVFVSHGSKDAQLASQLVAELETGHPPYRCCVLHRDVPPQPAAIRRAAAASRRVLLVVTQNFLDNEWCQFAFKSAHTEAAVSGRRRLVVVCDGGLPDADTDQEMTLLLRTHPVVRWGEKRFWQALRYRLPRPRGAPPAEPWWRRWRLSRAGADSSLTRSVSSSVLCEPVEAAETLDHPEKGSAAETSALVPAKTPVSSQVPSLYVEKYDNSRVYYTIDFHERSSGDESVPPAARHATLHTYQNSDGCGSPRAFDASPRQCLSGSGGPLVWLDRPDAGRVPEAVYDDVAGEGARPEPDAPGYVPASWVFYSVRRPSGSRRERRSGQTYLV</sequence>
<keyword evidence="10" id="KW-0325">Glycoprotein</keyword>
<keyword evidence="8 12" id="KW-0472">Membrane</keyword>
<keyword evidence="9 14" id="KW-0675">Receptor</keyword>
<keyword evidence="5" id="KW-0732">Signal</keyword>
<dbReference type="InterPro" id="IPR001611">
    <property type="entry name" value="Leu-rich_rpt"/>
</dbReference>
<feature type="transmembrane region" description="Helical" evidence="12">
    <location>
        <begin position="260"/>
        <end position="285"/>
    </location>
</feature>
<dbReference type="EMBL" id="VIIS01001930">
    <property type="protein sequence ID" value="KAF0290754.1"/>
    <property type="molecule type" value="Genomic_DNA"/>
</dbReference>
<evidence type="ECO:0000313" key="14">
    <source>
        <dbReference type="EMBL" id="KAF0290754.1"/>
    </source>
</evidence>
<evidence type="ECO:0000313" key="15">
    <source>
        <dbReference type="Proteomes" id="UP000440578"/>
    </source>
</evidence>
<evidence type="ECO:0000256" key="1">
    <source>
        <dbReference type="ARBA" id="ARBA00004167"/>
    </source>
</evidence>
<dbReference type="OrthoDB" id="2015831at2759"/>
<name>A0A6A4VGR8_AMPAM</name>
<evidence type="ECO:0000256" key="5">
    <source>
        <dbReference type="ARBA" id="ARBA00022729"/>
    </source>
</evidence>
<evidence type="ECO:0000256" key="4">
    <source>
        <dbReference type="ARBA" id="ARBA00022692"/>
    </source>
</evidence>